<evidence type="ECO:0000256" key="2">
    <source>
        <dbReference type="ARBA" id="ARBA00022741"/>
    </source>
</evidence>
<feature type="binding site" evidence="4">
    <location>
        <begin position="132"/>
        <end position="140"/>
    </location>
    <ligand>
        <name>ATP</name>
        <dbReference type="ChEBI" id="CHEBI:30616"/>
    </ligand>
</feature>
<dbReference type="EMBL" id="JALBWM010000008">
    <property type="protein sequence ID" value="MCO1333406.1"/>
    <property type="molecule type" value="Genomic_DNA"/>
</dbReference>
<protein>
    <recommendedName>
        <fullName evidence="5">5-formyltetrahydrofolate cyclo-ligase</fullName>
        <ecNumber evidence="5">6.3.3.2</ecNumber>
    </recommendedName>
</protein>
<comment type="catalytic activity">
    <reaction evidence="5">
        <text>(6S)-5-formyl-5,6,7,8-tetrahydrofolate + ATP = (6R)-5,10-methenyltetrahydrofolate + ADP + phosphate</text>
        <dbReference type="Rhea" id="RHEA:10488"/>
        <dbReference type="ChEBI" id="CHEBI:30616"/>
        <dbReference type="ChEBI" id="CHEBI:43474"/>
        <dbReference type="ChEBI" id="CHEBI:57455"/>
        <dbReference type="ChEBI" id="CHEBI:57457"/>
        <dbReference type="ChEBI" id="CHEBI:456216"/>
        <dbReference type="EC" id="6.3.3.2"/>
    </reaction>
</comment>
<keyword evidence="5" id="KW-0479">Metal-binding</keyword>
<keyword evidence="3 4" id="KW-0067">ATP-binding</keyword>
<evidence type="ECO:0000256" key="4">
    <source>
        <dbReference type="PIRSR" id="PIRSR006806-1"/>
    </source>
</evidence>
<dbReference type="Proteomes" id="UP001139028">
    <property type="component" value="Unassembled WGS sequence"/>
</dbReference>
<dbReference type="InterPro" id="IPR037171">
    <property type="entry name" value="NagB/RpiA_transferase-like"/>
</dbReference>
<dbReference type="Pfam" id="PF01812">
    <property type="entry name" value="5-FTHF_cyc-lig"/>
    <property type="match status" value="1"/>
</dbReference>
<name>A0A9X2J6E8_9GAMM</name>
<dbReference type="EC" id="6.3.3.2" evidence="5"/>
<keyword evidence="6" id="KW-0436">Ligase</keyword>
<evidence type="ECO:0000256" key="1">
    <source>
        <dbReference type="ARBA" id="ARBA00010638"/>
    </source>
</evidence>
<proteinExistence type="inferred from homology"/>
<comment type="cofactor">
    <cofactor evidence="5">
        <name>Mg(2+)</name>
        <dbReference type="ChEBI" id="CHEBI:18420"/>
    </cofactor>
</comment>
<keyword evidence="5" id="KW-0460">Magnesium</keyword>
<dbReference type="InterPro" id="IPR024185">
    <property type="entry name" value="FTHF_cligase-like_sf"/>
</dbReference>
<evidence type="ECO:0000313" key="7">
    <source>
        <dbReference type="Proteomes" id="UP001139028"/>
    </source>
</evidence>
<dbReference type="GO" id="GO:0030272">
    <property type="term" value="F:5-formyltetrahydrofolate cyclo-ligase activity"/>
    <property type="evidence" value="ECO:0007669"/>
    <property type="project" value="UniProtKB-EC"/>
</dbReference>
<feature type="binding site" evidence="4">
    <location>
        <position position="56"/>
    </location>
    <ligand>
        <name>substrate</name>
    </ligand>
</feature>
<reference evidence="6" key="1">
    <citation type="journal article" date="2022" name="Arch. Microbiol.">
        <title>Microbulbifer okhotskensis sp. nov., isolated from a deep bottom sediment of the Okhotsk Sea.</title>
        <authorList>
            <person name="Romanenko L."/>
            <person name="Kurilenko V."/>
            <person name="Otstavnykh N."/>
            <person name="Velansky P."/>
            <person name="Isaeva M."/>
            <person name="Mikhailov V."/>
        </authorList>
    </citation>
    <scope>NUCLEOTIDE SEQUENCE</scope>
    <source>
        <strain evidence="6">OS29</strain>
    </source>
</reference>
<dbReference type="RefSeq" id="WP_252464666.1">
    <property type="nucleotide sequence ID" value="NZ_JALBWM010000008.1"/>
</dbReference>
<dbReference type="GO" id="GO:0009396">
    <property type="term" value="P:folic acid-containing compound biosynthetic process"/>
    <property type="evidence" value="ECO:0007669"/>
    <property type="project" value="TreeGrafter"/>
</dbReference>
<evidence type="ECO:0000313" key="6">
    <source>
        <dbReference type="EMBL" id="MCO1333406.1"/>
    </source>
</evidence>
<sequence>MIENKSQLRRRIRAERRELGAYQQRLHGRAATTLLSRTPQMNRAMHIGIYWPMDGELDIRCLLQRFPKKQFYLPVLPAEPHPHLRFSRWHGGPLTFRNRYRIPEPVAGPYRAPNLLDLVLVPLVAFDPSGSRLGMGAGFYDQTFEHKQLLPGIGPQLIGAAHQLQCLDHLPTDNWDIPLDMVVTEKRIYRCR</sequence>
<organism evidence="6 7">
    <name type="scientific">Microbulbifer okhotskensis</name>
    <dbReference type="NCBI Taxonomy" id="2926617"/>
    <lineage>
        <taxon>Bacteria</taxon>
        <taxon>Pseudomonadati</taxon>
        <taxon>Pseudomonadota</taxon>
        <taxon>Gammaproteobacteria</taxon>
        <taxon>Cellvibrionales</taxon>
        <taxon>Microbulbiferaceae</taxon>
        <taxon>Microbulbifer</taxon>
    </lineage>
</organism>
<dbReference type="GO" id="GO:0005524">
    <property type="term" value="F:ATP binding"/>
    <property type="evidence" value="ECO:0007669"/>
    <property type="project" value="UniProtKB-KW"/>
</dbReference>
<dbReference type="NCBIfam" id="TIGR02727">
    <property type="entry name" value="MTHFS_bact"/>
    <property type="match status" value="1"/>
</dbReference>
<keyword evidence="2 4" id="KW-0547">Nucleotide-binding</keyword>
<feature type="binding site" evidence="4">
    <location>
        <begin position="5"/>
        <end position="9"/>
    </location>
    <ligand>
        <name>ATP</name>
        <dbReference type="ChEBI" id="CHEBI:30616"/>
    </ligand>
</feature>
<dbReference type="AlphaFoldDB" id="A0A9X2J6E8"/>
<dbReference type="PIRSF" id="PIRSF006806">
    <property type="entry name" value="FTHF_cligase"/>
    <property type="match status" value="1"/>
</dbReference>
<dbReference type="Gene3D" id="3.40.50.10420">
    <property type="entry name" value="NagB/RpiA/CoA transferase-like"/>
    <property type="match status" value="1"/>
</dbReference>
<gene>
    <name evidence="6" type="ORF">MO867_03540</name>
</gene>
<keyword evidence="7" id="KW-1185">Reference proteome</keyword>
<comment type="caution">
    <text evidence="6">The sequence shown here is derived from an EMBL/GenBank/DDBJ whole genome shotgun (WGS) entry which is preliminary data.</text>
</comment>
<dbReference type="InterPro" id="IPR002698">
    <property type="entry name" value="FTHF_cligase"/>
</dbReference>
<dbReference type="GO" id="GO:0035999">
    <property type="term" value="P:tetrahydrofolate interconversion"/>
    <property type="evidence" value="ECO:0007669"/>
    <property type="project" value="TreeGrafter"/>
</dbReference>
<evidence type="ECO:0000256" key="5">
    <source>
        <dbReference type="RuleBase" id="RU361279"/>
    </source>
</evidence>
<dbReference type="SUPFAM" id="SSF100950">
    <property type="entry name" value="NagB/RpiA/CoA transferase-like"/>
    <property type="match status" value="1"/>
</dbReference>
<comment type="similarity">
    <text evidence="1 5">Belongs to the 5-formyltetrahydrofolate cyclo-ligase family.</text>
</comment>
<dbReference type="PANTHER" id="PTHR23407">
    <property type="entry name" value="ATPASE INHIBITOR/5-FORMYLTETRAHYDROFOLATE CYCLO-LIGASE"/>
    <property type="match status" value="1"/>
</dbReference>
<dbReference type="GO" id="GO:0046872">
    <property type="term" value="F:metal ion binding"/>
    <property type="evidence" value="ECO:0007669"/>
    <property type="project" value="UniProtKB-KW"/>
</dbReference>
<dbReference type="PANTHER" id="PTHR23407:SF1">
    <property type="entry name" value="5-FORMYLTETRAHYDROFOLATE CYCLO-LIGASE"/>
    <property type="match status" value="1"/>
</dbReference>
<accession>A0A9X2J6E8</accession>
<evidence type="ECO:0000256" key="3">
    <source>
        <dbReference type="ARBA" id="ARBA00022840"/>
    </source>
</evidence>